<dbReference type="CDD" id="cd00130">
    <property type="entry name" value="PAS"/>
    <property type="match status" value="3"/>
</dbReference>
<dbReference type="PIRSF" id="PIRSF005925">
    <property type="entry name" value="Dos"/>
    <property type="match status" value="1"/>
</dbReference>
<dbReference type="SMART" id="SM00086">
    <property type="entry name" value="PAC"/>
    <property type="match status" value="3"/>
</dbReference>
<dbReference type="RefSeq" id="WP_110391315.1">
    <property type="nucleotide sequence ID" value="NZ_QJKI01000016.1"/>
</dbReference>
<comment type="caution">
    <text evidence="5">The sequence shown here is derived from an EMBL/GenBank/DDBJ whole genome shotgun (WGS) entry which is preliminary data.</text>
</comment>
<sequence>MTPRELAHATDLPDWQQAVGDVVFDWWVAARRLECSTQLCTLLGLSRMPADPLAELNQRIHPDDLSALQLALNACWHSADGWLRHECRVRGGDGQERWMLIRGQLLERDGLGAPRHVRGVLSDISARKADEAMLRRYEHIVATSSDAMYFVDADCRIVLANPAMTTRFGLTPEQVVGRPMATVFGLVVFDELSHDLARALAGEAMHFQRWMHYPALGRRFVDVHYDPCGQAGSPAHGVVVTVRDLTDSARQALLLAQTQRAAHIGGWEIDCQRQEVFWTEEMFCLLGVPADLPAQTFQQWSSRMPAAQWAQLSAGLADVTAGVRAEFALVVEVGGRDGRTQALALQARGERNSRGEVIRVFGSLQDVTARRQAQAQLRLAASVFESSREAVFITDAERRMLTVNPAFCTLTGLDAVAVVGQSVRCLSSPRHDAMFYRDIWRTAAREGGWHGEAWGVNAEGEDYPQWASLTAVRENDGAISHYIGMFADISARKSAEARVQQLVNFDSLTDLPSRALLQQRLPDMLAGHRYADSILGVLFIDLDRFKNIADTFGHRASDEILRQVATRLQGCIGREDLLCRHGGDEFVLVLANVDHATELARRASLVREALARPMWLDGTELVLTASIGISVFPQDGDNADELLRRADAALHHAKAEGRDNVQFFTESLNARAAEFLQLEHSLRRALGRHEFRLHYQPQIDMRTGQLVGMEALVRWQHPSLGLVAPSKFIPVAEDTGMIVAIGEWVMLEACREAQRWRELGLADVPVAVNLSANQFRAGVRDCVARALAYSGLPANRLELEVTESLVMGAADQVIASLRELKEMGLILSIDDFGTGYSSLSYLKRFPIDRLKIDRSFVCDITTNPDDAAITTAIIHLGHNLRLHVVAEGVETRQQWDFLREQGCDQAQGYWISKPLDSEALLEFLRSWQGGLSS</sequence>
<proteinExistence type="predicted"/>
<feature type="domain" description="PAS" evidence="1">
    <location>
        <begin position="133"/>
        <end position="178"/>
    </location>
</feature>
<dbReference type="Pfam" id="PF13426">
    <property type="entry name" value="PAS_9"/>
    <property type="match status" value="1"/>
</dbReference>
<dbReference type="SMART" id="SM00052">
    <property type="entry name" value="EAL"/>
    <property type="match status" value="1"/>
</dbReference>
<accession>A0A318KIH0</accession>
<feature type="domain" description="PAS" evidence="1">
    <location>
        <begin position="376"/>
        <end position="422"/>
    </location>
</feature>
<dbReference type="PROSITE" id="PS50883">
    <property type="entry name" value="EAL"/>
    <property type="match status" value="1"/>
</dbReference>
<dbReference type="InterPro" id="IPR001633">
    <property type="entry name" value="EAL_dom"/>
</dbReference>
<dbReference type="InterPro" id="IPR000014">
    <property type="entry name" value="PAS"/>
</dbReference>
<dbReference type="EMBL" id="QJKI01000016">
    <property type="protein sequence ID" value="PXX77641.1"/>
    <property type="molecule type" value="Genomic_DNA"/>
</dbReference>
<name>A0A318KIH0_9NEIS</name>
<feature type="domain" description="PAC" evidence="2">
    <location>
        <begin position="83"/>
        <end position="136"/>
    </location>
</feature>
<dbReference type="Proteomes" id="UP000247555">
    <property type="component" value="Unassembled WGS sequence"/>
</dbReference>
<dbReference type="SUPFAM" id="SSF55073">
    <property type="entry name" value="Nucleotide cyclase"/>
    <property type="match status" value="1"/>
</dbReference>
<evidence type="ECO:0000259" key="2">
    <source>
        <dbReference type="PROSITE" id="PS50113"/>
    </source>
</evidence>
<dbReference type="InterPro" id="IPR052155">
    <property type="entry name" value="Biofilm_reg_signaling"/>
</dbReference>
<dbReference type="Gene3D" id="3.30.450.20">
    <property type="entry name" value="PAS domain"/>
    <property type="match status" value="4"/>
</dbReference>
<dbReference type="Gene3D" id="3.20.20.450">
    <property type="entry name" value="EAL domain"/>
    <property type="match status" value="1"/>
</dbReference>
<feature type="domain" description="PAC" evidence="2">
    <location>
        <begin position="449"/>
        <end position="501"/>
    </location>
</feature>
<dbReference type="InterPro" id="IPR001610">
    <property type="entry name" value="PAC"/>
</dbReference>
<feature type="domain" description="PAC" evidence="2">
    <location>
        <begin position="323"/>
        <end position="379"/>
    </location>
</feature>
<dbReference type="SUPFAM" id="SSF55785">
    <property type="entry name" value="PYP-like sensor domain (PAS domain)"/>
    <property type="match status" value="4"/>
</dbReference>
<dbReference type="OrthoDB" id="8596441at2"/>
<evidence type="ECO:0000313" key="5">
    <source>
        <dbReference type="EMBL" id="PXX77641.1"/>
    </source>
</evidence>
<evidence type="ECO:0000259" key="1">
    <source>
        <dbReference type="PROSITE" id="PS50112"/>
    </source>
</evidence>
<dbReference type="InterPro" id="IPR043128">
    <property type="entry name" value="Rev_trsase/Diguanyl_cyclase"/>
</dbReference>
<dbReference type="SMART" id="SM00267">
    <property type="entry name" value="GGDEF"/>
    <property type="match status" value="1"/>
</dbReference>
<dbReference type="SMART" id="SM00091">
    <property type="entry name" value="PAS"/>
    <property type="match status" value="2"/>
</dbReference>
<dbReference type="InterPro" id="IPR000160">
    <property type="entry name" value="GGDEF_dom"/>
</dbReference>
<dbReference type="InterPro" id="IPR013656">
    <property type="entry name" value="PAS_4"/>
</dbReference>
<dbReference type="NCBIfam" id="TIGR00229">
    <property type="entry name" value="sensory_box"/>
    <property type="match status" value="2"/>
</dbReference>
<dbReference type="InterPro" id="IPR013655">
    <property type="entry name" value="PAS_fold_3"/>
</dbReference>
<dbReference type="Pfam" id="PF08448">
    <property type="entry name" value="PAS_4"/>
    <property type="match status" value="1"/>
</dbReference>
<evidence type="ECO:0000259" key="3">
    <source>
        <dbReference type="PROSITE" id="PS50883"/>
    </source>
</evidence>
<dbReference type="CDD" id="cd01949">
    <property type="entry name" value="GGDEF"/>
    <property type="match status" value="1"/>
</dbReference>
<dbReference type="CDD" id="cd01948">
    <property type="entry name" value="EAL"/>
    <property type="match status" value="1"/>
</dbReference>
<evidence type="ECO:0000259" key="4">
    <source>
        <dbReference type="PROSITE" id="PS50887"/>
    </source>
</evidence>
<dbReference type="InterPro" id="IPR035965">
    <property type="entry name" value="PAS-like_dom_sf"/>
</dbReference>
<dbReference type="PROSITE" id="PS50113">
    <property type="entry name" value="PAC"/>
    <property type="match status" value="3"/>
</dbReference>
<dbReference type="SUPFAM" id="SSF141868">
    <property type="entry name" value="EAL domain-like"/>
    <property type="match status" value="1"/>
</dbReference>
<dbReference type="PANTHER" id="PTHR44757:SF2">
    <property type="entry name" value="BIOFILM ARCHITECTURE MAINTENANCE PROTEIN MBAA"/>
    <property type="match status" value="1"/>
</dbReference>
<organism evidence="5 6">
    <name type="scientific">Rivihabitans pingtungensis</name>
    <dbReference type="NCBI Taxonomy" id="1054498"/>
    <lineage>
        <taxon>Bacteria</taxon>
        <taxon>Pseudomonadati</taxon>
        <taxon>Pseudomonadota</taxon>
        <taxon>Betaproteobacteria</taxon>
        <taxon>Neisseriales</taxon>
        <taxon>Aquaspirillaceae</taxon>
        <taxon>Rivihabitans</taxon>
    </lineage>
</organism>
<gene>
    <name evidence="5" type="ORF">DFR34_11620</name>
</gene>
<dbReference type="AlphaFoldDB" id="A0A318KIH0"/>
<feature type="domain" description="EAL" evidence="3">
    <location>
        <begin position="675"/>
        <end position="928"/>
    </location>
</feature>
<dbReference type="PANTHER" id="PTHR44757">
    <property type="entry name" value="DIGUANYLATE CYCLASE DGCP"/>
    <property type="match status" value="1"/>
</dbReference>
<feature type="domain" description="GGDEF" evidence="4">
    <location>
        <begin position="533"/>
        <end position="666"/>
    </location>
</feature>
<dbReference type="FunFam" id="3.20.20.450:FF:000001">
    <property type="entry name" value="Cyclic di-GMP phosphodiesterase yahA"/>
    <property type="match status" value="1"/>
</dbReference>
<dbReference type="InterPro" id="IPR029787">
    <property type="entry name" value="Nucleotide_cyclase"/>
</dbReference>
<dbReference type="InterPro" id="IPR035919">
    <property type="entry name" value="EAL_sf"/>
</dbReference>
<dbReference type="NCBIfam" id="TIGR00254">
    <property type="entry name" value="GGDEF"/>
    <property type="match status" value="1"/>
</dbReference>
<dbReference type="PROSITE" id="PS50112">
    <property type="entry name" value="PAS"/>
    <property type="match status" value="2"/>
</dbReference>
<reference evidence="5 6" key="1">
    <citation type="submission" date="2018-05" db="EMBL/GenBank/DDBJ databases">
        <title>Genomic Encyclopedia of Type Strains, Phase IV (KMG-IV): sequencing the most valuable type-strain genomes for metagenomic binning, comparative biology and taxonomic classification.</title>
        <authorList>
            <person name="Goeker M."/>
        </authorList>
    </citation>
    <scope>NUCLEOTIDE SEQUENCE [LARGE SCALE GENOMIC DNA]</scope>
    <source>
        <strain evidence="5 6">DSM 29661</strain>
    </source>
</reference>
<dbReference type="InterPro" id="IPR012226">
    <property type="entry name" value="Diguanyl_cyclase/Pdiesterase"/>
</dbReference>
<dbReference type="InterPro" id="IPR000700">
    <property type="entry name" value="PAS-assoc_C"/>
</dbReference>
<evidence type="ECO:0000313" key="6">
    <source>
        <dbReference type="Proteomes" id="UP000247555"/>
    </source>
</evidence>
<dbReference type="PROSITE" id="PS50887">
    <property type="entry name" value="GGDEF"/>
    <property type="match status" value="1"/>
</dbReference>
<keyword evidence="6" id="KW-1185">Reference proteome</keyword>
<dbReference type="Pfam" id="PF08447">
    <property type="entry name" value="PAS_3"/>
    <property type="match status" value="1"/>
</dbReference>
<dbReference type="Gene3D" id="3.30.70.270">
    <property type="match status" value="1"/>
</dbReference>
<protein>
    <submittedName>
        <fullName evidence="5">PAS domain S-box-containing protein/diguanylate cyclase (GGDEF)-like protein</fullName>
    </submittedName>
</protein>
<dbReference type="Pfam" id="PF00990">
    <property type="entry name" value="GGDEF"/>
    <property type="match status" value="1"/>
</dbReference>
<dbReference type="Pfam" id="PF00563">
    <property type="entry name" value="EAL"/>
    <property type="match status" value="1"/>
</dbReference>